<name>A0A1G7MWB1_9SPHI</name>
<dbReference type="EMBL" id="FNAI01000023">
    <property type="protein sequence ID" value="SDF65946.1"/>
    <property type="molecule type" value="Genomic_DNA"/>
</dbReference>
<dbReference type="AlphaFoldDB" id="A0A1G7MWB1"/>
<sequence length="216" mass="24288">MSLQDQISKAVITEIEQQNWGATEQFMQIHEVVKVDEKPKVEHIVIRENIAIAYLPVKNERFHLAIHFDVEPEMEIRYVGTEDYNKVYLRSTSDTLTAGEIAALTTLSETETFNTGDKKTFGKALYKFSGANYEPNPGPDSFENKIEKLLDYLEQDRAGVKALVNNANACIQVDKDIHNGNGLIGGPYINKQIIKRMAALDLEIAFSQYAAGNSFQ</sequence>
<gene>
    <name evidence="1" type="ORF">SAMN05216464_12340</name>
</gene>
<dbReference type="InterPro" id="IPR025459">
    <property type="entry name" value="DUF4279"/>
</dbReference>
<evidence type="ECO:0000313" key="2">
    <source>
        <dbReference type="Proteomes" id="UP000199072"/>
    </source>
</evidence>
<keyword evidence="2" id="KW-1185">Reference proteome</keyword>
<accession>A0A1G7MWB1</accession>
<dbReference type="Pfam" id="PF14106">
    <property type="entry name" value="DUF4279"/>
    <property type="match status" value="1"/>
</dbReference>
<proteinExistence type="predicted"/>
<protein>
    <recommendedName>
        <fullName evidence="3">DUF4279 domain-containing protein</fullName>
    </recommendedName>
</protein>
<evidence type="ECO:0008006" key="3">
    <source>
        <dbReference type="Google" id="ProtNLM"/>
    </source>
</evidence>
<dbReference type="STRING" id="1391627.SAMN05216464_12340"/>
<organism evidence="1 2">
    <name type="scientific">Mucilaginibacter pineti</name>
    <dbReference type="NCBI Taxonomy" id="1391627"/>
    <lineage>
        <taxon>Bacteria</taxon>
        <taxon>Pseudomonadati</taxon>
        <taxon>Bacteroidota</taxon>
        <taxon>Sphingobacteriia</taxon>
        <taxon>Sphingobacteriales</taxon>
        <taxon>Sphingobacteriaceae</taxon>
        <taxon>Mucilaginibacter</taxon>
    </lineage>
</organism>
<dbReference type="Proteomes" id="UP000199072">
    <property type="component" value="Unassembled WGS sequence"/>
</dbReference>
<dbReference type="OrthoDB" id="659320at2"/>
<evidence type="ECO:0000313" key="1">
    <source>
        <dbReference type="EMBL" id="SDF65946.1"/>
    </source>
</evidence>
<reference evidence="1 2" key="1">
    <citation type="submission" date="2016-10" db="EMBL/GenBank/DDBJ databases">
        <authorList>
            <person name="de Groot N.N."/>
        </authorList>
    </citation>
    <scope>NUCLEOTIDE SEQUENCE [LARGE SCALE GENOMIC DNA]</scope>
    <source>
        <strain evidence="1 2">47C3B</strain>
    </source>
</reference>
<dbReference type="RefSeq" id="WP_091156961.1">
    <property type="nucleotide sequence ID" value="NZ_FNAI01000023.1"/>
</dbReference>